<evidence type="ECO:0000313" key="2">
    <source>
        <dbReference type="EMBL" id="KAJ6637923.1"/>
    </source>
</evidence>
<proteinExistence type="predicted"/>
<gene>
    <name evidence="2" type="primary">Clvs1_1</name>
    <name evidence="2" type="ORF">Bhyg_10654</name>
</gene>
<evidence type="ECO:0000259" key="1">
    <source>
        <dbReference type="PROSITE" id="PS50191"/>
    </source>
</evidence>
<dbReference type="Pfam" id="PF00650">
    <property type="entry name" value="CRAL_TRIO"/>
    <property type="match status" value="1"/>
</dbReference>
<dbReference type="PANTHER" id="PTHR10174:SF222">
    <property type="entry name" value="GH10083P-RELATED"/>
    <property type="match status" value="1"/>
</dbReference>
<dbReference type="PROSITE" id="PS50191">
    <property type="entry name" value="CRAL_TRIO"/>
    <property type="match status" value="1"/>
</dbReference>
<dbReference type="PANTHER" id="PTHR10174">
    <property type="entry name" value="ALPHA-TOCOPHEROL TRANSFER PROTEIN-RELATED"/>
    <property type="match status" value="1"/>
</dbReference>
<protein>
    <submittedName>
        <fullName evidence="2">Clavesin-1</fullName>
    </submittedName>
</protein>
<dbReference type="GO" id="GO:0016020">
    <property type="term" value="C:membrane"/>
    <property type="evidence" value="ECO:0007669"/>
    <property type="project" value="TreeGrafter"/>
</dbReference>
<dbReference type="CDD" id="cd00170">
    <property type="entry name" value="SEC14"/>
    <property type="match status" value="1"/>
</dbReference>
<dbReference type="Proteomes" id="UP001151699">
    <property type="component" value="Chromosome X"/>
</dbReference>
<dbReference type="Gene3D" id="3.40.525.10">
    <property type="entry name" value="CRAL-TRIO lipid binding domain"/>
    <property type="match status" value="1"/>
</dbReference>
<comment type="caution">
    <text evidence="2">The sequence shown here is derived from an EMBL/GenBank/DDBJ whole genome shotgun (WGS) entry which is preliminary data.</text>
</comment>
<dbReference type="SUPFAM" id="SSF52087">
    <property type="entry name" value="CRAL/TRIO domain"/>
    <property type="match status" value="1"/>
</dbReference>
<name>A0A9Q0RZI6_9DIPT</name>
<reference evidence="2" key="1">
    <citation type="submission" date="2022-07" db="EMBL/GenBank/DDBJ databases">
        <authorList>
            <person name="Trinca V."/>
            <person name="Uliana J.V.C."/>
            <person name="Torres T.T."/>
            <person name="Ward R.J."/>
            <person name="Monesi N."/>
        </authorList>
    </citation>
    <scope>NUCLEOTIDE SEQUENCE</scope>
    <source>
        <strain evidence="2">HSMRA1968</strain>
        <tissue evidence="2">Whole embryos</tissue>
    </source>
</reference>
<organism evidence="2 3">
    <name type="scientific">Pseudolycoriella hygida</name>
    <dbReference type="NCBI Taxonomy" id="35572"/>
    <lineage>
        <taxon>Eukaryota</taxon>
        <taxon>Metazoa</taxon>
        <taxon>Ecdysozoa</taxon>
        <taxon>Arthropoda</taxon>
        <taxon>Hexapoda</taxon>
        <taxon>Insecta</taxon>
        <taxon>Pterygota</taxon>
        <taxon>Neoptera</taxon>
        <taxon>Endopterygota</taxon>
        <taxon>Diptera</taxon>
        <taxon>Nematocera</taxon>
        <taxon>Sciaroidea</taxon>
        <taxon>Sciaridae</taxon>
        <taxon>Pseudolycoriella</taxon>
    </lineage>
</organism>
<dbReference type="InterPro" id="IPR001251">
    <property type="entry name" value="CRAL-TRIO_dom"/>
</dbReference>
<keyword evidence="3" id="KW-1185">Reference proteome</keyword>
<evidence type="ECO:0000313" key="3">
    <source>
        <dbReference type="Proteomes" id="UP001151699"/>
    </source>
</evidence>
<dbReference type="EMBL" id="WJQU01000003">
    <property type="protein sequence ID" value="KAJ6637923.1"/>
    <property type="molecule type" value="Genomic_DNA"/>
</dbReference>
<feature type="domain" description="CRAL-TRIO" evidence="1">
    <location>
        <begin position="1"/>
        <end position="126"/>
    </location>
</feature>
<dbReference type="PRINTS" id="PR00180">
    <property type="entry name" value="CRETINALDHBP"/>
</dbReference>
<dbReference type="InterPro" id="IPR036865">
    <property type="entry name" value="CRAL-TRIO_dom_sf"/>
</dbReference>
<dbReference type="AlphaFoldDB" id="A0A9Q0RZI6"/>
<sequence length="154" mass="18073">MVLMMFDAHFTEYDEPSGEKIASGECFIFDAKAMSFRHFWNVVKNVSTLRLYLKYIQEAVPFNIVKVHFVNCSYIVDRLFALIKPLLSAELLQVMYFHTQGMESLYEHIPRTFLPTELGGELGPLSEIYKKFVEFVVSKRDYLMNDDNWKMTDC</sequence>
<accession>A0A9Q0RZI6</accession>
<dbReference type="GO" id="GO:1902936">
    <property type="term" value="F:phosphatidylinositol bisphosphate binding"/>
    <property type="evidence" value="ECO:0007669"/>
    <property type="project" value="TreeGrafter"/>
</dbReference>
<dbReference type="Gene3D" id="1.20.5.1200">
    <property type="entry name" value="Alpha-tocopherol transfer"/>
    <property type="match status" value="1"/>
</dbReference>
<dbReference type="OrthoDB" id="1434354at2759"/>